<feature type="repeat" description="ANK" evidence="3">
    <location>
        <begin position="264"/>
        <end position="296"/>
    </location>
</feature>
<feature type="compositionally biased region" description="Gly residues" evidence="4">
    <location>
        <begin position="430"/>
        <end position="445"/>
    </location>
</feature>
<feature type="repeat" description="ANK" evidence="3">
    <location>
        <begin position="297"/>
        <end position="331"/>
    </location>
</feature>
<keyword evidence="2 3" id="KW-0040">ANK repeat</keyword>
<dbReference type="SMART" id="SM00248">
    <property type="entry name" value="ANK"/>
    <property type="match status" value="3"/>
</dbReference>
<dbReference type="PROSITE" id="PS50297">
    <property type="entry name" value="ANK_REP_REGION"/>
    <property type="match status" value="2"/>
</dbReference>
<evidence type="ECO:0000256" key="1">
    <source>
        <dbReference type="ARBA" id="ARBA00022737"/>
    </source>
</evidence>
<feature type="region of interest" description="Disordered" evidence="4">
    <location>
        <begin position="430"/>
        <end position="476"/>
    </location>
</feature>
<protein>
    <recommendedName>
        <fullName evidence="6">CS domain-containing protein</fullName>
    </recommendedName>
</protein>
<reference evidence="5" key="1">
    <citation type="submission" date="2021-01" db="EMBL/GenBank/DDBJ databases">
        <authorList>
            <person name="Corre E."/>
            <person name="Pelletier E."/>
            <person name="Niang G."/>
            <person name="Scheremetjew M."/>
            <person name="Finn R."/>
            <person name="Kale V."/>
            <person name="Holt S."/>
            <person name="Cochrane G."/>
            <person name="Meng A."/>
            <person name="Brown T."/>
            <person name="Cohen L."/>
        </authorList>
    </citation>
    <scope>NUCLEOTIDE SEQUENCE</scope>
    <source>
        <strain evidence="5">CCMP 2712</strain>
    </source>
</reference>
<accession>A0A7S4L5G7</accession>
<evidence type="ECO:0000256" key="4">
    <source>
        <dbReference type="SAM" id="MobiDB-lite"/>
    </source>
</evidence>
<dbReference type="InterPro" id="IPR002110">
    <property type="entry name" value="Ankyrin_rpt"/>
</dbReference>
<dbReference type="PANTHER" id="PTHR24173">
    <property type="entry name" value="ANKYRIN REPEAT CONTAINING"/>
    <property type="match status" value="1"/>
</dbReference>
<evidence type="ECO:0000313" key="5">
    <source>
        <dbReference type="EMBL" id="CAE2315685.1"/>
    </source>
</evidence>
<keyword evidence="1" id="KW-0677">Repeat</keyword>
<dbReference type="Gene3D" id="1.25.40.20">
    <property type="entry name" value="Ankyrin repeat-containing domain"/>
    <property type="match status" value="2"/>
</dbReference>
<dbReference type="PROSITE" id="PS50088">
    <property type="entry name" value="ANK_REPEAT"/>
    <property type="match status" value="2"/>
</dbReference>
<dbReference type="InterPro" id="IPR036770">
    <property type="entry name" value="Ankyrin_rpt-contain_sf"/>
</dbReference>
<evidence type="ECO:0000256" key="3">
    <source>
        <dbReference type="PROSITE-ProRule" id="PRU00023"/>
    </source>
</evidence>
<name>A0A7S4L5G7_GUITH</name>
<dbReference type="PANTHER" id="PTHR24173:SF74">
    <property type="entry name" value="ANKYRIN REPEAT DOMAIN-CONTAINING PROTEIN 16"/>
    <property type="match status" value="1"/>
</dbReference>
<dbReference type="EMBL" id="HBKN01030920">
    <property type="protein sequence ID" value="CAE2315685.1"/>
    <property type="molecule type" value="Transcribed_RNA"/>
</dbReference>
<evidence type="ECO:0000256" key="2">
    <source>
        <dbReference type="ARBA" id="ARBA00023043"/>
    </source>
</evidence>
<dbReference type="Pfam" id="PF12796">
    <property type="entry name" value="Ank_2"/>
    <property type="match status" value="1"/>
</dbReference>
<gene>
    <name evidence="5" type="ORF">GTHE00462_LOCUS24066</name>
</gene>
<proteinExistence type="predicted"/>
<sequence>MVQAHLSFSRCAVFGLPPSIFSPGLLKLSFLPVHAVEQGWLDLVVAYRRRLVHVEILPTGWCDEVKLKVHNVKLRRVKLKLPQASFFEYHSWNEQRLLLTVETCRLVLSPAQSREIGVKTRCLNDKGLDPLDNLHLTPFRLDVDETLRADESKFKSFLLNSTALIAHMTGDDEVKHLPAPAADWWNFFAKSASSYPELVDCLSDLSLPACSTHSSLLASIPPVDDVRTSRRVSPLMQAAQECELREMKSLLEIFGASLLTRDADGKSALHHAVGSNCFGGVVLLIESGSKVDEQDSLGYTPLMLAIRSRVLDLEIVRLLLSAGSSPFLVDQSDQTALWWSSWRGNATTVRLLLSLWCPRKDCLLLLSAKNRYGRTPLAQVDSFLPLLDSPAILLLLPPPPPLMLFFPRFDSLLLAVFPGAAGFCHGPQGGGGGAAGVRGRGGGSGSRSERRRRATGLGQAKSEQRQGETNRGGEGS</sequence>
<evidence type="ECO:0008006" key="6">
    <source>
        <dbReference type="Google" id="ProtNLM"/>
    </source>
</evidence>
<dbReference type="AlphaFoldDB" id="A0A7S4L5G7"/>
<organism evidence="5">
    <name type="scientific">Guillardia theta</name>
    <name type="common">Cryptophyte</name>
    <name type="synonym">Cryptomonas phi</name>
    <dbReference type="NCBI Taxonomy" id="55529"/>
    <lineage>
        <taxon>Eukaryota</taxon>
        <taxon>Cryptophyceae</taxon>
        <taxon>Pyrenomonadales</taxon>
        <taxon>Geminigeraceae</taxon>
        <taxon>Guillardia</taxon>
    </lineage>
</organism>
<dbReference type="SUPFAM" id="SSF48403">
    <property type="entry name" value="Ankyrin repeat"/>
    <property type="match status" value="1"/>
</dbReference>